<feature type="domain" description="FHA" evidence="2">
    <location>
        <begin position="37"/>
        <end position="89"/>
    </location>
</feature>
<protein>
    <recommendedName>
        <fullName evidence="2">FHA domain-containing protein</fullName>
    </recommendedName>
</protein>
<feature type="compositionally biased region" description="Basic and acidic residues" evidence="1">
    <location>
        <begin position="398"/>
        <end position="411"/>
    </location>
</feature>
<dbReference type="CDD" id="cd00060">
    <property type="entry name" value="FHA"/>
    <property type="match status" value="1"/>
</dbReference>
<dbReference type="GO" id="GO:0016604">
    <property type="term" value="C:nuclear body"/>
    <property type="evidence" value="ECO:0007669"/>
    <property type="project" value="TreeGrafter"/>
</dbReference>
<dbReference type="Gene3D" id="3.40.50.300">
    <property type="entry name" value="P-loop containing nucleotide triphosphate hydrolases"/>
    <property type="match status" value="2"/>
</dbReference>
<dbReference type="Pfam" id="PF13087">
    <property type="entry name" value="AAA_12"/>
    <property type="match status" value="1"/>
</dbReference>
<dbReference type="InterPro" id="IPR041677">
    <property type="entry name" value="DNA2/NAM7_AAA_11"/>
</dbReference>
<dbReference type="Pfam" id="PF00498">
    <property type="entry name" value="FHA"/>
    <property type="match status" value="1"/>
</dbReference>
<feature type="compositionally biased region" description="Low complexity" evidence="1">
    <location>
        <begin position="806"/>
        <end position="880"/>
    </location>
</feature>
<dbReference type="SMART" id="SM00240">
    <property type="entry name" value="FHA"/>
    <property type="match status" value="1"/>
</dbReference>
<feature type="compositionally biased region" description="Low complexity" evidence="1">
    <location>
        <begin position="161"/>
        <end position="173"/>
    </location>
</feature>
<evidence type="ECO:0000256" key="1">
    <source>
        <dbReference type="SAM" id="MobiDB-lite"/>
    </source>
</evidence>
<feature type="region of interest" description="Disordered" evidence="1">
    <location>
        <begin position="664"/>
        <end position="717"/>
    </location>
</feature>
<dbReference type="InterPro" id="IPR045055">
    <property type="entry name" value="DNA2/NAM7-like"/>
</dbReference>
<dbReference type="PANTHER" id="PTHR10887:SF495">
    <property type="entry name" value="HELICASE SENATAXIN ISOFORM X1-RELATED"/>
    <property type="match status" value="1"/>
</dbReference>
<reference evidence="3" key="2">
    <citation type="submission" date="2020-05" db="UniProtKB">
        <authorList>
            <consortium name="EnsemblMetazoa"/>
        </authorList>
    </citation>
    <scope>IDENTIFICATION</scope>
    <source>
        <strain evidence="3">Epiroticus2</strain>
    </source>
</reference>
<sequence length="1715" mass="193693">MDDWEERLCDQSDPYDWFLHRMYHSDHRKIPIREKPLIIGRGTDADFQINAQKYMKASRNHCMVQMVDGKPTITDCHSRRGTFVNDKRLDRFQPGRIELKEGDIVGIAHKNMEIQQYFKFHDNVLRYRVCRVVQRDEAVIISDDEVEDQEPAYATQANLVSLSTESSSDSSSSNDTGPEQSVQNDEAVRATASPVPGPSGLSPLAVESVPEEVIDRKSSFEMEYDQIKALDTDSEIEMCDDVPNVSYDVTEVITLSDDDEYIDVQYSQTVIKEAQEELEDDVEAKEELEDDVEPLLLPLSDWALKLKSDVDATKRYKKRAIEIKEEKESPSKREKADRNSEEKCYNQYKKHRSSGSRSSEEEYTSRRDEVAKEKESHNAPSKVMLPRSSTDDEWDVIETTKDQGKRSDENNSKSSKRGVSDGKALDPKKSAKHIVEPIPSTSREKVESLPSTSRHSNEPSSTTSRHTHETIPSSSRHTHEPTISKHRDPGKDTTEKVRTLDEKTKLDQAKKLHQQPQQQQQNKHTQQDQQPNRINNRRHSVAGWAEVGAKRPSGTIELAIPEKPKVPKALWLQDCAKPACAESTPHSATSDEVASAKPTPKSCLKRRGSISSVEEAQAMIQKKLKRRVSVSDRNLFDFQPVASVSKDQKEQRKSRLIEINAKKKQQEKGPPILIEPHSLGRKTGSTKPKVKFTPNNRGSFLTAPVPPPSRALPTSRPTATEESIVCTQSTTLEQLPLEDGLAEVVDMRPKKLTFESVARVSNVDRPTPSSSGQNRPLSFYRPITTEPPATTATTPAKPSTLPPKPTTSIPSTSSIIPTTITTPAKSSTLPLKPTTSIPSTSSNIPTTKTTPAKPSTLPLKLTTSIPSTISSKKAASAATAETEKPPTELSRPLRSILKWPESDRKTASQKTLVIREDLNMTVYIESCLDKSSPAEVEPPTEVQASSLIKLQKAIQEQILWQELDLLAEVLEWPTKWLMQPESELAANGPFASDGRMLPKLENYDSYDTFRQFHMPFLKRELWHEIYTNAKVVTASLVLRDTSVDKAEHVDLCKLNCRSRINGKEHWRSFDFGIVEYHSKVGHTCSLFVYVHSQTKDENATLRESNGGSQPGLPVIFELYATARELEGLRSARNIVFRPLSRIQLYLRRCNAISRLEHSPLLPNIISPASNKQRLANIENELKQQPELRVDVAQDMAAGALNPGQMKVVSAVLDECRSREQPTISLVQGPPGTGKSRVIGHLVLELMRLGQREKKPTKVLVCASSNTAVDVIVKNLMKLQQIKAESERFKLVRTGTKNKVDPACFPVFVDKMVQEEVLRENRLSQSSHTVGVLQDMERERDVLEKRIKQAKEELACGRNFNTDRLKDMMRKLQKLYNVLNTSGTSTGSLWEESRKKQEVKARIRILQTADIVCTTLGSCSNLSCYCPNLTFSVCIIDEATQCTELCSLLPLQYDITKMVLVGDINQLPATVLDQQCIEAGFRTSLFARLYQSYAGEGEADQLKMLKTQYRMHPNICHWPNRYFYNSQLKNAPCTEMMRKAIKLKHYMVISLSYDQELTQAQYEIYNKDEIRFVVELMRQMVRCCDKHATFAIVTPYVRQKEELIHSLRNTKLQPMVEVHSIDSVQGKEFDVVVISLARSNGAGFLNNPERINVAMTRARQCLVLCGNFSSLKHKPVWSSLLEDAEKRKVYYHLEDHDAQVDGQQMVKNIMQRLRLT</sequence>
<feature type="region of interest" description="Disordered" evidence="1">
    <location>
        <begin position="322"/>
        <end position="551"/>
    </location>
</feature>
<feature type="compositionally biased region" description="Polar residues" evidence="1">
    <location>
        <begin position="449"/>
        <end position="475"/>
    </location>
</feature>
<dbReference type="EnsemblMetazoa" id="AEPI002469-RA">
    <property type="protein sequence ID" value="AEPI002469-PA"/>
    <property type="gene ID" value="AEPI002469"/>
</dbReference>
<accession>A0A182P6C1</accession>
<dbReference type="InterPro" id="IPR027417">
    <property type="entry name" value="P-loop_NTPase"/>
</dbReference>
<feature type="region of interest" description="Disordered" evidence="1">
    <location>
        <begin position="580"/>
        <end position="614"/>
    </location>
</feature>
<dbReference type="InterPro" id="IPR008984">
    <property type="entry name" value="SMAD_FHA_dom_sf"/>
</dbReference>
<feature type="compositionally biased region" description="Low complexity" evidence="1">
    <location>
        <begin position="514"/>
        <end position="530"/>
    </location>
</feature>
<feature type="compositionally biased region" description="Basic and acidic residues" evidence="1">
    <location>
        <begin position="322"/>
        <end position="344"/>
    </location>
</feature>
<name>A0A182P6C1_9DIPT</name>
<evidence type="ECO:0000313" key="3">
    <source>
        <dbReference type="EnsemblMetazoa" id="AEPI002469-PA"/>
    </source>
</evidence>
<dbReference type="FunFam" id="3.40.50.300:FF:001576">
    <property type="entry name" value="tRNA-splicing endonuclease, putative"/>
    <property type="match status" value="1"/>
</dbReference>
<dbReference type="SUPFAM" id="SSF52540">
    <property type="entry name" value="P-loop containing nucleoside triphosphate hydrolases"/>
    <property type="match status" value="1"/>
</dbReference>
<feature type="compositionally biased region" description="Polar residues" evidence="1">
    <location>
        <begin position="174"/>
        <end position="184"/>
    </location>
</feature>
<organism evidence="3 4">
    <name type="scientific">Anopheles epiroticus</name>
    <dbReference type="NCBI Taxonomy" id="199890"/>
    <lineage>
        <taxon>Eukaryota</taxon>
        <taxon>Metazoa</taxon>
        <taxon>Ecdysozoa</taxon>
        <taxon>Arthropoda</taxon>
        <taxon>Hexapoda</taxon>
        <taxon>Insecta</taxon>
        <taxon>Pterygota</taxon>
        <taxon>Neoptera</taxon>
        <taxon>Endopterygota</taxon>
        <taxon>Diptera</taxon>
        <taxon>Nematocera</taxon>
        <taxon>Culicoidea</taxon>
        <taxon>Culicidae</taxon>
        <taxon>Anophelinae</taxon>
        <taxon>Anopheles</taxon>
    </lineage>
</organism>
<feature type="region of interest" description="Disordered" evidence="1">
    <location>
        <begin position="160"/>
        <end position="207"/>
    </location>
</feature>
<evidence type="ECO:0000259" key="2">
    <source>
        <dbReference type="PROSITE" id="PS50006"/>
    </source>
</evidence>
<dbReference type="CDD" id="cd18808">
    <property type="entry name" value="SF1_C_Upf1"/>
    <property type="match status" value="1"/>
</dbReference>
<feature type="region of interest" description="Disordered" evidence="1">
    <location>
        <begin position="762"/>
        <end position="892"/>
    </location>
</feature>
<feature type="compositionally biased region" description="Basic and acidic residues" evidence="1">
    <location>
        <begin position="418"/>
        <end position="435"/>
    </location>
</feature>
<dbReference type="InterPro" id="IPR041679">
    <property type="entry name" value="DNA2/NAM7-like_C"/>
</dbReference>
<dbReference type="GO" id="GO:0004386">
    <property type="term" value="F:helicase activity"/>
    <property type="evidence" value="ECO:0007669"/>
    <property type="project" value="InterPro"/>
</dbReference>
<feature type="compositionally biased region" description="Basic and acidic residues" evidence="1">
    <location>
        <begin position="477"/>
        <end position="510"/>
    </location>
</feature>
<dbReference type="VEuPathDB" id="VectorBase:AEPI002469"/>
<dbReference type="GO" id="GO:0001147">
    <property type="term" value="F:transcription termination site sequence-specific DNA binding"/>
    <property type="evidence" value="ECO:0007669"/>
    <property type="project" value="TreeGrafter"/>
</dbReference>
<feature type="compositionally biased region" description="Basic and acidic residues" evidence="1">
    <location>
        <begin position="358"/>
        <end position="377"/>
    </location>
</feature>
<dbReference type="Proteomes" id="UP000075885">
    <property type="component" value="Unassembled WGS sequence"/>
</dbReference>
<dbReference type="Gene3D" id="2.60.200.20">
    <property type="match status" value="1"/>
</dbReference>
<dbReference type="STRING" id="199890.A0A182P6C1"/>
<dbReference type="InterPro" id="IPR000253">
    <property type="entry name" value="FHA_dom"/>
</dbReference>
<proteinExistence type="predicted"/>
<dbReference type="InterPro" id="IPR047187">
    <property type="entry name" value="SF1_C_Upf1"/>
</dbReference>
<feature type="compositionally biased region" description="Polar residues" evidence="1">
    <location>
        <begin position="767"/>
        <end position="776"/>
    </location>
</feature>
<dbReference type="PANTHER" id="PTHR10887">
    <property type="entry name" value="DNA2/NAM7 HELICASE FAMILY"/>
    <property type="match status" value="1"/>
</dbReference>
<dbReference type="Pfam" id="PF13086">
    <property type="entry name" value="AAA_11"/>
    <property type="match status" value="1"/>
</dbReference>
<feature type="compositionally biased region" description="Low complexity" evidence="1">
    <location>
        <begin position="782"/>
        <end position="799"/>
    </location>
</feature>
<keyword evidence="4" id="KW-1185">Reference proteome</keyword>
<dbReference type="GO" id="GO:0006369">
    <property type="term" value="P:termination of RNA polymerase II transcription"/>
    <property type="evidence" value="ECO:0007669"/>
    <property type="project" value="TreeGrafter"/>
</dbReference>
<dbReference type="PROSITE" id="PS50006">
    <property type="entry name" value="FHA_DOMAIN"/>
    <property type="match status" value="1"/>
</dbReference>
<evidence type="ECO:0000313" key="4">
    <source>
        <dbReference type="Proteomes" id="UP000075885"/>
    </source>
</evidence>
<reference evidence="4" key="1">
    <citation type="submission" date="2013-03" db="EMBL/GenBank/DDBJ databases">
        <title>The Genome Sequence of Anopheles epiroticus epiroticus2.</title>
        <authorList>
            <consortium name="The Broad Institute Genomics Platform"/>
            <person name="Neafsey D.E."/>
            <person name="Howell P."/>
            <person name="Walker B."/>
            <person name="Young S.K."/>
            <person name="Zeng Q."/>
            <person name="Gargeya S."/>
            <person name="Fitzgerald M."/>
            <person name="Haas B."/>
            <person name="Abouelleil A."/>
            <person name="Allen A.W."/>
            <person name="Alvarado L."/>
            <person name="Arachchi H.M."/>
            <person name="Berlin A.M."/>
            <person name="Chapman S.B."/>
            <person name="Gainer-Dewar J."/>
            <person name="Goldberg J."/>
            <person name="Griggs A."/>
            <person name="Gujja S."/>
            <person name="Hansen M."/>
            <person name="Howarth C."/>
            <person name="Imamovic A."/>
            <person name="Ireland A."/>
            <person name="Larimer J."/>
            <person name="McCowan C."/>
            <person name="Murphy C."/>
            <person name="Pearson M."/>
            <person name="Poon T.W."/>
            <person name="Priest M."/>
            <person name="Roberts A."/>
            <person name="Saif S."/>
            <person name="Shea T."/>
            <person name="Sisk P."/>
            <person name="Sykes S."/>
            <person name="Wortman J."/>
            <person name="Nusbaum C."/>
            <person name="Birren B."/>
        </authorList>
    </citation>
    <scope>NUCLEOTIDE SEQUENCE [LARGE SCALE GENOMIC DNA]</scope>
    <source>
        <strain evidence="4">Epiroticus2</strain>
    </source>
</reference>
<dbReference type="SUPFAM" id="SSF49879">
    <property type="entry name" value="SMAD/FHA domain"/>
    <property type="match status" value="1"/>
</dbReference>